<accession>A0A811KS02</accession>
<dbReference type="Proteomes" id="UP000614601">
    <property type="component" value="Unassembled WGS sequence"/>
</dbReference>
<keyword evidence="2" id="KW-1185">Reference proteome</keyword>
<evidence type="ECO:0000313" key="1">
    <source>
        <dbReference type="EMBL" id="CAD5218556.1"/>
    </source>
</evidence>
<dbReference type="Proteomes" id="UP000783686">
    <property type="component" value="Unassembled WGS sequence"/>
</dbReference>
<evidence type="ECO:0000313" key="2">
    <source>
        <dbReference type="Proteomes" id="UP000614601"/>
    </source>
</evidence>
<name>A0A811KS02_9BILA</name>
<reference evidence="1" key="1">
    <citation type="submission" date="2020-09" db="EMBL/GenBank/DDBJ databases">
        <authorList>
            <person name="Kikuchi T."/>
        </authorList>
    </citation>
    <scope>NUCLEOTIDE SEQUENCE</scope>
    <source>
        <strain evidence="1">SH1</strain>
    </source>
</reference>
<dbReference type="OrthoDB" id="10489796at2759"/>
<dbReference type="EMBL" id="CAJFDH010000004">
    <property type="protein sequence ID" value="CAD5218556.1"/>
    <property type="molecule type" value="Genomic_DNA"/>
</dbReference>
<dbReference type="AlphaFoldDB" id="A0A811KS02"/>
<organism evidence="1 2">
    <name type="scientific">Bursaphelenchus okinawaensis</name>
    <dbReference type="NCBI Taxonomy" id="465554"/>
    <lineage>
        <taxon>Eukaryota</taxon>
        <taxon>Metazoa</taxon>
        <taxon>Ecdysozoa</taxon>
        <taxon>Nematoda</taxon>
        <taxon>Chromadorea</taxon>
        <taxon>Rhabditida</taxon>
        <taxon>Tylenchina</taxon>
        <taxon>Tylenchomorpha</taxon>
        <taxon>Aphelenchoidea</taxon>
        <taxon>Aphelenchoididae</taxon>
        <taxon>Bursaphelenchus</taxon>
    </lineage>
</organism>
<dbReference type="EMBL" id="CAJFCW020000004">
    <property type="protein sequence ID" value="CAG9110959.1"/>
    <property type="molecule type" value="Genomic_DNA"/>
</dbReference>
<comment type="caution">
    <text evidence="1">The sequence shown here is derived from an EMBL/GenBank/DDBJ whole genome shotgun (WGS) entry which is preliminary data.</text>
</comment>
<gene>
    <name evidence="1" type="ORF">BOKJ2_LOCUS7766</name>
</gene>
<protein>
    <submittedName>
        <fullName evidence="1">Uncharacterized protein</fullName>
    </submittedName>
</protein>
<sequence length="95" mass="10998">MYVRSGKDEHNRRILYTTGEKLRNKLVKNKVFNKFRTLFLFTLLTVVLAGFGDDFVTCIVNNCQPYYGKPEYKCVPTSSCNGKLYDQDGKFLIDV</sequence>
<proteinExistence type="predicted"/>